<name>A0ACC2QK93_9NEOP</name>
<protein>
    <submittedName>
        <fullName evidence="1">Uncharacterized protein</fullName>
    </submittedName>
</protein>
<gene>
    <name evidence="1" type="ORF">PYW08_011711</name>
</gene>
<evidence type="ECO:0000313" key="1">
    <source>
        <dbReference type="EMBL" id="KAJ8719536.1"/>
    </source>
</evidence>
<evidence type="ECO:0000313" key="2">
    <source>
        <dbReference type="Proteomes" id="UP001231649"/>
    </source>
</evidence>
<organism evidence="1 2">
    <name type="scientific">Mythimna loreyi</name>
    <dbReference type="NCBI Taxonomy" id="667449"/>
    <lineage>
        <taxon>Eukaryota</taxon>
        <taxon>Metazoa</taxon>
        <taxon>Ecdysozoa</taxon>
        <taxon>Arthropoda</taxon>
        <taxon>Hexapoda</taxon>
        <taxon>Insecta</taxon>
        <taxon>Pterygota</taxon>
        <taxon>Neoptera</taxon>
        <taxon>Endopterygota</taxon>
        <taxon>Lepidoptera</taxon>
        <taxon>Glossata</taxon>
        <taxon>Ditrysia</taxon>
        <taxon>Noctuoidea</taxon>
        <taxon>Noctuidae</taxon>
        <taxon>Noctuinae</taxon>
        <taxon>Hadenini</taxon>
        <taxon>Mythimna</taxon>
    </lineage>
</organism>
<proteinExistence type="predicted"/>
<reference evidence="1" key="1">
    <citation type="submission" date="2023-03" db="EMBL/GenBank/DDBJ databases">
        <title>Chromosome-level genomes of two armyworms, Mythimna separata and Mythimna loreyi, provide insights into the biosynthesis and reception of sex pheromones.</title>
        <authorList>
            <person name="Zhao H."/>
        </authorList>
    </citation>
    <scope>NUCLEOTIDE SEQUENCE</scope>
    <source>
        <strain evidence="1">BeijingLab</strain>
    </source>
</reference>
<comment type="caution">
    <text evidence="1">The sequence shown here is derived from an EMBL/GenBank/DDBJ whole genome shotgun (WGS) entry which is preliminary data.</text>
</comment>
<dbReference type="Proteomes" id="UP001231649">
    <property type="component" value="Chromosome 3"/>
</dbReference>
<keyword evidence="2" id="KW-1185">Reference proteome</keyword>
<dbReference type="EMBL" id="CM056779">
    <property type="protein sequence ID" value="KAJ8719536.1"/>
    <property type="molecule type" value="Genomic_DNA"/>
</dbReference>
<accession>A0ACC2QK93</accession>
<sequence length="505" mass="56052">MKLTSSASEQNLFINYVCLVNEIKQSGTLSPNVGPNEKTSLSVMDVSAILNDDNIPEDHPIQVERSKAVHELAESYKKAELDEKCGEQSTPYSSQYPTTTSGEDSDTSENDENNFLPCDNPNVLKLTKMKWLTEDPDDGPDSSLPSMSSSNCSLASESELQEQNDFEDKYLSTILRLDKEHNLFGLSNIAIVGSRPSKAKRKDDEKAVFHQTAIVQVCCSRYCCRHKSNTDLPASLKCGGSCRGCCINASCTSCATACDLPPICLDDPPSCARVSSTCCRSGIAPCKCSACCPPHKCGADCSKCYGLKIKLNRKPVFEEPRVELTPRASCVLQKPISARTCYHNPRCIPPSSWFPYLMPCYWPARPSAPCTAPTRCFHNPPCLPARKPTRVPVPTQYICSRKCEDAAKHTKCQNEICPAHNPSLRKALEKRFNPRSHSCCNCPCDTADPQKSIEDIDTKILLKVKKKKKKKRSISCECFRPGCATCFVFRPEKRAENSNMRERNQ</sequence>